<sequence length="143" mass="16151">MDAYTRHEKHGSQPSLSEFEEMFHAVAARYKDGVFVIVDALDECQMNDDVRSKFIETLLHLQFKGNNVSLLATSLPVPDIVKAFDGYSRLEIVERKDDIEQYPRNRMPSLYLVSKHPDLNIISAALPVSQMACSYSLTSSLSP</sequence>
<dbReference type="InterPro" id="IPR056884">
    <property type="entry name" value="NPHP3-like_N"/>
</dbReference>
<dbReference type="PANTHER" id="PTHR10039">
    <property type="entry name" value="AMELOGENIN"/>
    <property type="match status" value="1"/>
</dbReference>
<evidence type="ECO:0000313" key="4">
    <source>
        <dbReference type="Proteomes" id="UP000008066"/>
    </source>
</evidence>
<name>G0S2G5_CHATD</name>
<reference evidence="3 4" key="1">
    <citation type="journal article" date="2011" name="Cell">
        <title>Insight into structure and assembly of the nuclear pore complex by utilizing the genome of a eukaryotic thermophile.</title>
        <authorList>
            <person name="Amlacher S."/>
            <person name="Sarges P."/>
            <person name="Flemming D."/>
            <person name="van Noort V."/>
            <person name="Kunze R."/>
            <person name="Devos D.P."/>
            <person name="Arumugam M."/>
            <person name="Bork P."/>
            <person name="Hurt E."/>
        </authorList>
    </citation>
    <scope>NUCLEOTIDE SEQUENCE [LARGE SCALE GENOMIC DNA]</scope>
    <source>
        <strain evidence="4">DSM 1495 / CBS 144.50 / IMI 039719</strain>
    </source>
</reference>
<evidence type="ECO:0000259" key="2">
    <source>
        <dbReference type="Pfam" id="PF24883"/>
    </source>
</evidence>
<evidence type="ECO:0000256" key="1">
    <source>
        <dbReference type="ARBA" id="ARBA00022737"/>
    </source>
</evidence>
<dbReference type="KEGG" id="cthr:CTHT_0017150"/>
<dbReference type="GeneID" id="18255753"/>
<dbReference type="HOGENOM" id="CLU_000288_34_10_1"/>
<evidence type="ECO:0000313" key="3">
    <source>
        <dbReference type="EMBL" id="EGS22198.1"/>
    </source>
</evidence>
<keyword evidence="4" id="KW-1185">Reference proteome</keyword>
<dbReference type="OrthoDB" id="195446at2759"/>
<dbReference type="Proteomes" id="UP000008066">
    <property type="component" value="Unassembled WGS sequence"/>
</dbReference>
<dbReference type="Pfam" id="PF24883">
    <property type="entry name" value="NPHP3_N"/>
    <property type="match status" value="1"/>
</dbReference>
<feature type="domain" description="Nephrocystin 3-like N-terminal" evidence="2">
    <location>
        <begin position="6"/>
        <end position="74"/>
    </location>
</feature>
<gene>
    <name evidence="3" type="ORF">CTHT_0017150</name>
</gene>
<protein>
    <recommendedName>
        <fullName evidence="2">Nephrocystin 3-like N-terminal domain-containing protein</fullName>
    </recommendedName>
</protein>
<organism evidence="4">
    <name type="scientific">Chaetomium thermophilum (strain DSM 1495 / CBS 144.50 / IMI 039719)</name>
    <name type="common">Thermochaetoides thermophila</name>
    <dbReference type="NCBI Taxonomy" id="759272"/>
    <lineage>
        <taxon>Eukaryota</taxon>
        <taxon>Fungi</taxon>
        <taxon>Dikarya</taxon>
        <taxon>Ascomycota</taxon>
        <taxon>Pezizomycotina</taxon>
        <taxon>Sordariomycetes</taxon>
        <taxon>Sordariomycetidae</taxon>
        <taxon>Sordariales</taxon>
        <taxon>Chaetomiaceae</taxon>
        <taxon>Thermochaetoides</taxon>
    </lineage>
</organism>
<keyword evidence="1" id="KW-0677">Repeat</keyword>
<dbReference type="AlphaFoldDB" id="G0S2G5"/>
<accession>G0S2G5</accession>
<proteinExistence type="predicted"/>
<dbReference type="RefSeq" id="XP_006692217.1">
    <property type="nucleotide sequence ID" value="XM_006692154.1"/>
</dbReference>
<dbReference type="PANTHER" id="PTHR10039:SF15">
    <property type="entry name" value="NACHT DOMAIN-CONTAINING PROTEIN"/>
    <property type="match status" value="1"/>
</dbReference>
<dbReference type="EMBL" id="GL988040">
    <property type="protein sequence ID" value="EGS22198.1"/>
    <property type="molecule type" value="Genomic_DNA"/>
</dbReference>